<evidence type="ECO:0000313" key="1">
    <source>
        <dbReference type="EMBL" id="EPR86858.1"/>
    </source>
</evidence>
<protein>
    <submittedName>
        <fullName evidence="1">Uncharacterized protein</fullName>
    </submittedName>
</protein>
<proteinExistence type="predicted"/>
<dbReference type="Proteomes" id="UP000018420">
    <property type="component" value="Unassembled WGS sequence"/>
</dbReference>
<reference evidence="1 2" key="1">
    <citation type="submission" date="2013-05" db="EMBL/GenBank/DDBJ databases">
        <title>Genome assembly of Acinetobacter junii MTCC 11364.</title>
        <authorList>
            <person name="Khatri I."/>
            <person name="Singh N.K."/>
            <person name="Subramanian S."/>
            <person name="Mayilraj S."/>
        </authorList>
    </citation>
    <scope>NUCLEOTIDE SEQUENCE [LARGE SCALE GENOMIC DNA]</scope>
    <source>
        <strain evidence="1 2">MTCC 11364</strain>
    </source>
</reference>
<name>S7YFQ8_ACIJU</name>
<comment type="caution">
    <text evidence="1">The sequence shown here is derived from an EMBL/GenBank/DDBJ whole genome shotgun (WGS) entry which is preliminary data.</text>
</comment>
<accession>S7YFQ8</accession>
<dbReference type="EMBL" id="ASYZ01000033">
    <property type="protein sequence ID" value="EPR86858.1"/>
    <property type="molecule type" value="Genomic_DNA"/>
</dbReference>
<organism evidence="1 2">
    <name type="scientific">Acinetobacter junii CIP 107470 = MTCC 11364</name>
    <dbReference type="NCBI Taxonomy" id="1217666"/>
    <lineage>
        <taxon>Bacteria</taxon>
        <taxon>Pseudomonadati</taxon>
        <taxon>Pseudomonadota</taxon>
        <taxon>Gammaproteobacteria</taxon>
        <taxon>Moraxellales</taxon>
        <taxon>Moraxellaceae</taxon>
        <taxon>Acinetobacter</taxon>
    </lineage>
</organism>
<dbReference type="PATRIC" id="fig|1330047.3.peg.714"/>
<gene>
    <name evidence="1" type="ORF">L292_2092</name>
</gene>
<evidence type="ECO:0000313" key="2">
    <source>
        <dbReference type="Proteomes" id="UP000018420"/>
    </source>
</evidence>
<sequence>MQFDQLEAIPAFYADIEGTKVPYIVTVTFVNTDKKIVFTRAVEQSINNVCDITGKEGLITAKVQTEDDLDKVNQWICKGRDIPGIVLFHCWSGELAEQVMEKISSTFEVSLIQR</sequence>
<dbReference type="RefSeq" id="WP_004907643.1">
    <property type="nucleotide sequence ID" value="NZ_ASYZ01000033.1"/>
</dbReference>
<dbReference type="AlphaFoldDB" id="S7YFQ8"/>